<feature type="transmembrane region" description="Helical" evidence="8">
    <location>
        <begin position="640"/>
        <end position="657"/>
    </location>
</feature>
<dbReference type="EMBL" id="JBHSQN010000004">
    <property type="protein sequence ID" value="MFC6011429.1"/>
    <property type="molecule type" value="Genomic_DNA"/>
</dbReference>
<feature type="compositionally biased region" description="Basic and acidic residues" evidence="7">
    <location>
        <begin position="1786"/>
        <end position="1797"/>
    </location>
</feature>
<feature type="transmembrane region" description="Helical" evidence="8">
    <location>
        <begin position="195"/>
        <end position="228"/>
    </location>
</feature>
<evidence type="ECO:0000256" key="4">
    <source>
        <dbReference type="ARBA" id="ARBA00022692"/>
    </source>
</evidence>
<feature type="compositionally biased region" description="Polar residues" evidence="7">
    <location>
        <begin position="985"/>
        <end position="1002"/>
    </location>
</feature>
<feature type="domain" description="Membrane transport protein MMPL" evidence="9">
    <location>
        <begin position="499"/>
        <end position="702"/>
    </location>
</feature>
<feature type="compositionally biased region" description="Polar residues" evidence="7">
    <location>
        <begin position="1630"/>
        <end position="1642"/>
    </location>
</feature>
<keyword evidence="6 8" id="KW-0472">Membrane</keyword>
<protein>
    <submittedName>
        <fullName evidence="10">MMPL family transporter</fullName>
    </submittedName>
</protein>
<evidence type="ECO:0000256" key="6">
    <source>
        <dbReference type="ARBA" id="ARBA00023136"/>
    </source>
</evidence>
<dbReference type="Gene3D" id="1.20.1640.10">
    <property type="entry name" value="Multidrug efflux transporter AcrB transmembrane domain"/>
    <property type="match status" value="2"/>
</dbReference>
<feature type="compositionally biased region" description="Polar residues" evidence="7">
    <location>
        <begin position="1254"/>
        <end position="1263"/>
    </location>
</feature>
<dbReference type="SUPFAM" id="SSF82866">
    <property type="entry name" value="Multidrug efflux transporter AcrB transmembrane domain"/>
    <property type="match status" value="2"/>
</dbReference>
<reference evidence="11" key="1">
    <citation type="journal article" date="2019" name="Int. J. Syst. Evol. Microbiol.">
        <title>The Global Catalogue of Microorganisms (GCM) 10K type strain sequencing project: providing services to taxonomists for standard genome sequencing and annotation.</title>
        <authorList>
            <consortium name="The Broad Institute Genomics Platform"/>
            <consortium name="The Broad Institute Genome Sequencing Center for Infectious Disease"/>
            <person name="Wu L."/>
            <person name="Ma J."/>
        </authorList>
    </citation>
    <scope>NUCLEOTIDE SEQUENCE [LARGE SCALE GENOMIC DNA]</scope>
    <source>
        <strain evidence="11">CCUG 36956</strain>
    </source>
</reference>
<dbReference type="Pfam" id="PF03176">
    <property type="entry name" value="MMPL"/>
    <property type="match status" value="2"/>
</dbReference>
<dbReference type="PANTHER" id="PTHR33406:SF11">
    <property type="entry name" value="MEMBRANE PROTEIN SCO6666-RELATED"/>
    <property type="match status" value="1"/>
</dbReference>
<evidence type="ECO:0000259" key="9">
    <source>
        <dbReference type="Pfam" id="PF03176"/>
    </source>
</evidence>
<feature type="transmembrane region" description="Helical" evidence="8">
    <location>
        <begin position="12"/>
        <end position="32"/>
    </location>
</feature>
<feature type="domain" description="Membrane transport protein MMPL" evidence="9">
    <location>
        <begin position="45"/>
        <end position="378"/>
    </location>
</feature>
<feature type="region of interest" description="Disordered" evidence="7">
    <location>
        <begin position="734"/>
        <end position="1815"/>
    </location>
</feature>
<organism evidence="10 11">
    <name type="scientific">Nocardia lasii</name>
    <dbReference type="NCBI Taxonomy" id="1616107"/>
    <lineage>
        <taxon>Bacteria</taxon>
        <taxon>Bacillati</taxon>
        <taxon>Actinomycetota</taxon>
        <taxon>Actinomycetes</taxon>
        <taxon>Mycobacteriales</taxon>
        <taxon>Nocardiaceae</taxon>
        <taxon>Nocardia</taxon>
    </lineage>
</organism>
<feature type="compositionally biased region" description="Polar residues" evidence="7">
    <location>
        <begin position="1382"/>
        <end position="1394"/>
    </location>
</feature>
<proteinExistence type="inferred from homology"/>
<name>A0ABW1JPR4_9NOCA</name>
<feature type="compositionally biased region" description="Polar residues" evidence="7">
    <location>
        <begin position="1322"/>
        <end position="1331"/>
    </location>
</feature>
<feature type="compositionally biased region" description="Basic and acidic residues" evidence="7">
    <location>
        <begin position="1569"/>
        <end position="1584"/>
    </location>
</feature>
<feature type="compositionally biased region" description="Basic and acidic residues" evidence="7">
    <location>
        <begin position="774"/>
        <end position="786"/>
    </location>
</feature>
<feature type="compositionally biased region" description="Low complexity" evidence="7">
    <location>
        <begin position="1726"/>
        <end position="1735"/>
    </location>
</feature>
<feature type="compositionally biased region" description="Polar residues" evidence="7">
    <location>
        <begin position="1418"/>
        <end position="1435"/>
    </location>
</feature>
<evidence type="ECO:0000313" key="10">
    <source>
        <dbReference type="EMBL" id="MFC6011429.1"/>
    </source>
</evidence>
<keyword evidence="5 8" id="KW-1133">Transmembrane helix</keyword>
<feature type="transmembrane region" description="Helical" evidence="8">
    <location>
        <begin position="555"/>
        <end position="574"/>
    </location>
</feature>
<keyword evidence="4 8" id="KW-0812">Transmembrane</keyword>
<feature type="compositionally biased region" description="Low complexity" evidence="7">
    <location>
        <begin position="1107"/>
        <end position="1122"/>
    </location>
</feature>
<evidence type="ECO:0000256" key="2">
    <source>
        <dbReference type="ARBA" id="ARBA00010157"/>
    </source>
</evidence>
<feature type="transmembrane region" description="Helical" evidence="8">
    <location>
        <begin position="240"/>
        <end position="261"/>
    </location>
</feature>
<keyword evidence="11" id="KW-1185">Reference proteome</keyword>
<dbReference type="InterPro" id="IPR004869">
    <property type="entry name" value="MMPL_dom"/>
</dbReference>
<feature type="compositionally biased region" description="Polar residues" evidence="7">
    <location>
        <begin position="926"/>
        <end position="962"/>
    </location>
</feature>
<feature type="transmembrane region" description="Helical" evidence="8">
    <location>
        <begin position="594"/>
        <end position="613"/>
    </location>
</feature>
<feature type="compositionally biased region" description="Polar residues" evidence="7">
    <location>
        <begin position="1047"/>
        <end position="1061"/>
    </location>
</feature>
<feature type="transmembrane region" description="Helical" evidence="8">
    <location>
        <begin position="318"/>
        <end position="341"/>
    </location>
</feature>
<feature type="compositionally biased region" description="Polar residues" evidence="7">
    <location>
        <begin position="897"/>
        <end position="919"/>
    </location>
</feature>
<feature type="compositionally biased region" description="Low complexity" evidence="7">
    <location>
        <begin position="1495"/>
        <end position="1509"/>
    </location>
</feature>
<evidence type="ECO:0000256" key="7">
    <source>
        <dbReference type="SAM" id="MobiDB-lite"/>
    </source>
</evidence>
<feature type="compositionally biased region" description="Low complexity" evidence="7">
    <location>
        <begin position="1593"/>
        <end position="1621"/>
    </location>
</feature>
<dbReference type="Proteomes" id="UP001596223">
    <property type="component" value="Unassembled WGS sequence"/>
</dbReference>
<dbReference type="PANTHER" id="PTHR33406">
    <property type="entry name" value="MEMBRANE PROTEIN MJ1562-RELATED"/>
    <property type="match status" value="1"/>
</dbReference>
<feature type="transmembrane region" description="Helical" evidence="8">
    <location>
        <begin position="525"/>
        <end position="543"/>
    </location>
</feature>
<keyword evidence="3" id="KW-1003">Cell membrane</keyword>
<feature type="compositionally biased region" description="Pro residues" evidence="7">
    <location>
        <begin position="1278"/>
        <end position="1300"/>
    </location>
</feature>
<evidence type="ECO:0000256" key="1">
    <source>
        <dbReference type="ARBA" id="ARBA00004651"/>
    </source>
</evidence>
<evidence type="ECO:0000256" key="8">
    <source>
        <dbReference type="SAM" id="Phobius"/>
    </source>
</evidence>
<evidence type="ECO:0000313" key="11">
    <source>
        <dbReference type="Proteomes" id="UP001596223"/>
    </source>
</evidence>
<dbReference type="InterPro" id="IPR050545">
    <property type="entry name" value="Mycobact_MmpL"/>
</dbReference>
<comment type="caution">
    <text evidence="10">The sequence shown here is derived from an EMBL/GenBank/DDBJ whole genome shotgun (WGS) entry which is preliminary data.</text>
</comment>
<comment type="similarity">
    <text evidence="2">Belongs to the resistance-nodulation-cell division (RND) (TC 2.A.6) family. MmpL subfamily.</text>
</comment>
<evidence type="ECO:0000256" key="5">
    <source>
        <dbReference type="ARBA" id="ARBA00022989"/>
    </source>
</evidence>
<comment type="subcellular location">
    <subcellularLocation>
        <location evidence="1">Cell membrane</location>
        <topology evidence="1">Multi-pass membrane protein</topology>
    </subcellularLocation>
</comment>
<feature type="compositionally biased region" description="Polar residues" evidence="7">
    <location>
        <begin position="1653"/>
        <end position="1663"/>
    </location>
</feature>
<feature type="compositionally biased region" description="Polar residues" evidence="7">
    <location>
        <begin position="1023"/>
        <end position="1035"/>
    </location>
</feature>
<feature type="compositionally biased region" description="Polar residues" evidence="7">
    <location>
        <begin position="1473"/>
        <end position="1489"/>
    </location>
</feature>
<gene>
    <name evidence="10" type="ORF">ACFP3H_10245</name>
</gene>
<evidence type="ECO:0000256" key="3">
    <source>
        <dbReference type="ARBA" id="ARBA00022475"/>
    </source>
</evidence>
<sequence>MFTRWGDLVYRFRFAVIVVVGAAMLALGAYGMGLGPRLSQSGWFDPGSESVQGAQIADGSFGRDHMADVIVMYNAPEGKTIDDPEFSQKVIGSLTSIVNDHPDQIGMINGTYWKVGDAPAVPSAFGSKDKKHAFASIAIEGDNDTVMMANYRAVADVFYIPGVDVEVSGLQPLAVTLNDTIAHDTKRMEVLALPAVAILLFFIFGGIVAAALPLIIGGLTIIGATGLVMVLTNFTEVNSFVTGVVSMIGLGLAIDYGLFIVSRFREELAEGYDTRAAVRRSVMTAGRTVVFSATMIIASLGGILLFPQGFLRSVAYGTIATVSLAALTAVTILPAMLAVLGPRVDLLGLKRFRKTKTAEQIENGFWGNMTRWVMKHPLKIAIPITVGLLLLIIPVKDLAFGGINEKYLPPDNPTRSALEHFYEVFPQKKTDPIQLVFVSDNTTAIGKVWKEANQAPGLVGPFDVPTKSPTNAEVFRTSATLVDPTGDVAPTIDYLRGLEIPDGVTMYVTGQPTLMADSIDTLLHLMPWMIALVLITTTVLMFLTFGSLVLPIKAALMSALGLGSTLGILTWIFVDGHGASLLNFTPQPISAPVLMLIIAIIYGLSTDYEVFLLSRMVEARAQGASTTEAVRIGTAQTGRIITAAALILLVVTGAFAFSDMVMMQYIAYGMIAALFIDATVLRMLLVPAIMKLLGDDCWWAPKWMKRIQEKIGLGEPILDDERPGTGDAVDLVKTTPITDPPTMQMKAVPDSKLARTPRRPRTVAEIESEAPTQRMDKITETDEPARSRAPISPDPTRPRAAMLSSGEPTQVLPVVKPGATPEDLAAAPEDSGLDVAKPESGEPTRVLPIVKPGTPNPALTKDDPPTDNDPDASAPTRDNASPTTNLGDPETGPGGATRTTNGSTSGATSFGTIANAQGSSGFGAGSTRQGSTSFGTGSTPQGDTDFDASSNPKGNTGSSASRDPQGPAGFGARLNLEDSTGFGTGSTPQGDAGFGTSSNPEDSTGFGASRDPQSDSGFGARSNLKSSTGFGTSPAPQGDSGFGASPNPESNTGFGTSSTPQGDAGFGARSNAESSTGFGASPAPQGDTSFKLPSRRTDAQARPDGVSALSSDSASTGSQSLGDTGSDIPRRVPDAAARPTSDISLSGGAGSLSLDEATDVRSDGQADARPVVDTFGASPSPAGFTGPSFGTDPRPAVETPSGRSTSDTDPADSADSDLVLPGLDSPTRPRGSERVQPPTGYTAGVIGDTPPTGPASTESSDNTGFPGPATVLPQRPSIIPPARPNVATPPPISAFPPPAPSIVNPPTGVTPRAADNPPSGVTPRTTDTPPTGINPPNDATPHTGEASSSGATFRAPETPPSIVTPPRGVTPRLADNAPSGINPPNGTTPRTTDNLPGDVTPRPTETSPSDAAAARTGDASSSGEAFRAASTSPSGVTPREAGTSPSGIDLTDGASSSVAENPSAGVTPASADNPPSGTFSGFNPVTESNFRPIRPFSRPPESSAPAAPGTGTGAGSSRPLGSDTPTGEADSSARESASRASVFVPPTDLSATPGAHRADALAGTASESATEREPSDSSRRESSDSAHGVFGTPVPVEPQQPSSPWNNGMTGPGTPRGFTTPEPEHGSRFASATPSADSTNGSAGPAAAHPDNSADSPNPSVSRPDSPRLAQVRPQVAPTGFTAVPLNNETGPLPISLLQQGEANGRGDDESAPGQWQAPSGFTAVPASPAESEAAFDATEQAEQRLPASAPAEPENDSPTAESGGADTRNEIENWMAQLRSSRRGTPADEGRHHGGEGRTVSVNELLRRREDDTN</sequence>
<feature type="compositionally biased region" description="Basic and acidic residues" evidence="7">
    <location>
        <begin position="1806"/>
        <end position="1815"/>
    </location>
</feature>
<accession>A0ABW1JPR4</accession>
<feature type="transmembrane region" description="Helical" evidence="8">
    <location>
        <begin position="282"/>
        <end position="306"/>
    </location>
</feature>
<feature type="transmembrane region" description="Helical" evidence="8">
    <location>
        <begin position="378"/>
        <end position="395"/>
    </location>
</feature>
<dbReference type="RefSeq" id="WP_378603062.1">
    <property type="nucleotide sequence ID" value="NZ_JBHSQN010000004.1"/>
</dbReference>